<dbReference type="EMBL" id="GECU01035086">
    <property type="protein sequence ID" value="JAS72620.1"/>
    <property type="molecule type" value="Transcribed_RNA"/>
</dbReference>
<dbReference type="PRINTS" id="PR01345">
    <property type="entry name" value="CERVTRCPTASE"/>
</dbReference>
<proteinExistence type="predicted"/>
<dbReference type="Pfam" id="PF00078">
    <property type="entry name" value="RVT_1"/>
    <property type="match status" value="1"/>
</dbReference>
<dbReference type="InterPro" id="IPR043502">
    <property type="entry name" value="DNA/RNA_pol_sf"/>
</dbReference>
<sequence length="281" mass="33184">MPEGVKLGDKFNILAFADDVAILAERKRDLNRLVEAFLVEAAKVGLQVNEDKTQYMKISRRMEQEGEKLEVLNHDFKATKEFKYLGVTITHDNREEVEVQCRLAAADRTYWSLAKLLKSKLLIRKVKLRIYKTMILPVLMYGSEVWALTKKSQKKLITFENKILRRIFGPVQEGDIWRIRKNRELREIYQDPDVIALIRSKRMRWMGHVARRGKDKMIKKVWRGEPEGVRPLGRPRMRWRDQVEKDLRTIGATLEVAQDRGSWRDIVGEVKNHLGFEWRQE</sequence>
<evidence type="ECO:0000259" key="1">
    <source>
        <dbReference type="PROSITE" id="PS50878"/>
    </source>
</evidence>
<dbReference type="AlphaFoldDB" id="A0A1B6HD49"/>
<dbReference type="PANTHER" id="PTHR47027:SF20">
    <property type="entry name" value="REVERSE TRANSCRIPTASE-LIKE PROTEIN WITH RNA-DIRECTED DNA POLYMERASE DOMAIN"/>
    <property type="match status" value="1"/>
</dbReference>
<dbReference type="GO" id="GO:0071897">
    <property type="term" value="P:DNA biosynthetic process"/>
    <property type="evidence" value="ECO:0007669"/>
    <property type="project" value="UniProtKB-ARBA"/>
</dbReference>
<dbReference type="InterPro" id="IPR000477">
    <property type="entry name" value="RT_dom"/>
</dbReference>
<evidence type="ECO:0000313" key="2">
    <source>
        <dbReference type="EMBL" id="JAS72620.1"/>
    </source>
</evidence>
<dbReference type="SUPFAM" id="SSF56672">
    <property type="entry name" value="DNA/RNA polymerases"/>
    <property type="match status" value="1"/>
</dbReference>
<name>A0A1B6HD49_9HEMI</name>
<protein>
    <recommendedName>
        <fullName evidence="1">Reverse transcriptase domain-containing protein</fullName>
    </recommendedName>
</protein>
<dbReference type="PROSITE" id="PS50878">
    <property type="entry name" value="RT_POL"/>
    <property type="match status" value="1"/>
</dbReference>
<accession>A0A1B6HD49</accession>
<dbReference type="PANTHER" id="PTHR47027">
    <property type="entry name" value="REVERSE TRANSCRIPTASE DOMAIN-CONTAINING PROTEIN"/>
    <property type="match status" value="1"/>
</dbReference>
<reference evidence="2" key="1">
    <citation type="submission" date="2015-11" db="EMBL/GenBank/DDBJ databases">
        <title>De novo transcriptome assembly of four potential Pierce s Disease insect vectors from Arizona vineyards.</title>
        <authorList>
            <person name="Tassone E.E."/>
        </authorList>
    </citation>
    <scope>NUCLEOTIDE SEQUENCE</scope>
</reference>
<feature type="domain" description="Reverse transcriptase" evidence="1">
    <location>
        <begin position="1"/>
        <end position="89"/>
    </location>
</feature>
<gene>
    <name evidence="2" type="ORF">g.22485</name>
</gene>
<organism evidence="2">
    <name type="scientific">Homalodisca liturata</name>
    <dbReference type="NCBI Taxonomy" id="320908"/>
    <lineage>
        <taxon>Eukaryota</taxon>
        <taxon>Metazoa</taxon>
        <taxon>Ecdysozoa</taxon>
        <taxon>Arthropoda</taxon>
        <taxon>Hexapoda</taxon>
        <taxon>Insecta</taxon>
        <taxon>Pterygota</taxon>
        <taxon>Neoptera</taxon>
        <taxon>Paraneoptera</taxon>
        <taxon>Hemiptera</taxon>
        <taxon>Auchenorrhyncha</taxon>
        <taxon>Membracoidea</taxon>
        <taxon>Cicadellidae</taxon>
        <taxon>Cicadellinae</taxon>
        <taxon>Proconiini</taxon>
        <taxon>Homalodisca</taxon>
    </lineage>
</organism>